<dbReference type="PANTHER" id="PTHR46558:SF4">
    <property type="entry name" value="DNA-BIDING PHAGE PROTEIN"/>
    <property type="match status" value="1"/>
</dbReference>
<keyword evidence="1" id="KW-0238">DNA-binding</keyword>
<protein>
    <submittedName>
        <fullName evidence="3">Transcriptional regulator</fullName>
    </submittedName>
</protein>
<dbReference type="InterPro" id="IPR001387">
    <property type="entry name" value="Cro/C1-type_HTH"/>
</dbReference>
<dbReference type="Pfam" id="PF01381">
    <property type="entry name" value="HTH_3"/>
    <property type="match status" value="1"/>
</dbReference>
<dbReference type="Gene3D" id="1.10.260.40">
    <property type="entry name" value="lambda repressor-like DNA-binding domains"/>
    <property type="match status" value="1"/>
</dbReference>
<dbReference type="STRING" id="661089.ciss_07010"/>
<proteinExistence type="predicted"/>
<dbReference type="PROSITE" id="PS50943">
    <property type="entry name" value="HTH_CROC1"/>
    <property type="match status" value="1"/>
</dbReference>
<dbReference type="SUPFAM" id="SSF47413">
    <property type="entry name" value="lambda repressor-like DNA-binding domains"/>
    <property type="match status" value="1"/>
</dbReference>
<feature type="domain" description="HTH cro/C1-type" evidence="2">
    <location>
        <begin position="6"/>
        <end position="60"/>
    </location>
</feature>
<evidence type="ECO:0000313" key="4">
    <source>
        <dbReference type="Proteomes" id="UP000187338"/>
    </source>
</evidence>
<evidence type="ECO:0000256" key="1">
    <source>
        <dbReference type="ARBA" id="ARBA00023125"/>
    </source>
</evidence>
<gene>
    <name evidence="3" type="ORF">ciss_07010</name>
</gene>
<sequence length="84" mass="9463">MKRVHLINARKNHGWTQAQVAEKLGITPSFYGMIEQGSRNPRLPLALAMEKLFGIPASELFPDLFNTQKPNKMFGKLEQQPKAG</sequence>
<dbReference type="GO" id="GO:0003677">
    <property type="term" value="F:DNA binding"/>
    <property type="evidence" value="ECO:0007669"/>
    <property type="project" value="UniProtKB-KW"/>
</dbReference>
<dbReference type="EMBL" id="BDJL01000017">
    <property type="protein sequence ID" value="GAV24768.1"/>
    <property type="molecule type" value="Genomic_DNA"/>
</dbReference>
<dbReference type="RefSeq" id="WP_075864954.1">
    <property type="nucleotide sequence ID" value="NZ_BDJL01000017.1"/>
</dbReference>
<keyword evidence="4" id="KW-1185">Reference proteome</keyword>
<organism evidence="3 4">
    <name type="scientific">Carboxydothermus islandicus</name>
    <dbReference type="NCBI Taxonomy" id="661089"/>
    <lineage>
        <taxon>Bacteria</taxon>
        <taxon>Bacillati</taxon>
        <taxon>Bacillota</taxon>
        <taxon>Clostridia</taxon>
        <taxon>Thermoanaerobacterales</taxon>
        <taxon>Thermoanaerobacteraceae</taxon>
        <taxon>Carboxydothermus</taxon>
    </lineage>
</organism>
<name>A0A1L8D0T2_9THEO</name>
<dbReference type="Proteomes" id="UP000187338">
    <property type="component" value="Unassembled WGS sequence"/>
</dbReference>
<comment type="caution">
    <text evidence="3">The sequence shown here is derived from an EMBL/GenBank/DDBJ whole genome shotgun (WGS) entry which is preliminary data.</text>
</comment>
<dbReference type="AlphaFoldDB" id="A0A1L8D0T2"/>
<dbReference type="SMART" id="SM00530">
    <property type="entry name" value="HTH_XRE"/>
    <property type="match status" value="1"/>
</dbReference>
<dbReference type="CDD" id="cd00093">
    <property type="entry name" value="HTH_XRE"/>
    <property type="match status" value="1"/>
</dbReference>
<dbReference type="PANTHER" id="PTHR46558">
    <property type="entry name" value="TRACRIPTIONAL REGULATORY PROTEIN-RELATED-RELATED"/>
    <property type="match status" value="1"/>
</dbReference>
<dbReference type="InterPro" id="IPR010982">
    <property type="entry name" value="Lambda_DNA-bd_dom_sf"/>
</dbReference>
<reference evidence="4" key="1">
    <citation type="submission" date="2016-12" db="EMBL/GenBank/DDBJ databases">
        <title>Draft Genome Sequences od Carboxydothermus pertinax and islandicus, Hydrogenogenic Carboxydotrophic Bacteria.</title>
        <authorList>
            <person name="Fukuyama Y."/>
            <person name="Ohmae K."/>
            <person name="Yoneda Y."/>
            <person name="Yoshida T."/>
            <person name="Sako Y."/>
        </authorList>
    </citation>
    <scope>NUCLEOTIDE SEQUENCE [LARGE SCALE GENOMIC DNA]</scope>
    <source>
        <strain evidence="4">SET</strain>
    </source>
</reference>
<dbReference type="OrthoDB" id="9811208at2"/>
<accession>A0A1L8D0T2</accession>
<evidence type="ECO:0000259" key="2">
    <source>
        <dbReference type="PROSITE" id="PS50943"/>
    </source>
</evidence>
<evidence type="ECO:0000313" key="3">
    <source>
        <dbReference type="EMBL" id="GAV24768.1"/>
    </source>
</evidence>